<protein>
    <recommendedName>
        <fullName evidence="3">HTH tetR-type domain-containing protein</fullName>
    </recommendedName>
</protein>
<sequence length="187" mass="20402">MAPRISAATVAEHREQTERAILNAARRLLATEGTSLTLSAVAREAGMARTNLYQYYASLDDLLDALVVDLFPRWAERVNAEMDKADDRGGRVIAYVVANLELVAEGEHAVLRGLAVNAPSRLTDASKALHDDLRRPLDEALGGDTTAAELVQAWVYSGSRMIEDGRSLAEVRATIERLLLPYCAGLR</sequence>
<dbReference type="PANTHER" id="PTHR30055">
    <property type="entry name" value="HTH-TYPE TRANSCRIPTIONAL REGULATOR RUTR"/>
    <property type="match status" value="1"/>
</dbReference>
<gene>
    <name evidence="4" type="ORF">GCM10009668_18460</name>
</gene>
<reference evidence="5" key="1">
    <citation type="journal article" date="2019" name="Int. J. Syst. Evol. Microbiol.">
        <title>The Global Catalogue of Microorganisms (GCM) 10K type strain sequencing project: providing services to taxonomists for standard genome sequencing and annotation.</title>
        <authorList>
            <consortium name="The Broad Institute Genomics Platform"/>
            <consortium name="The Broad Institute Genome Sequencing Center for Infectious Disease"/>
            <person name="Wu L."/>
            <person name="Ma J."/>
        </authorList>
    </citation>
    <scope>NUCLEOTIDE SEQUENCE [LARGE SCALE GENOMIC DNA]</scope>
    <source>
        <strain evidence="5">JCM 13008</strain>
    </source>
</reference>
<name>A0ABP4ECW8_9ACTN</name>
<feature type="domain" description="HTH tetR-type" evidence="3">
    <location>
        <begin position="15"/>
        <end position="74"/>
    </location>
</feature>
<dbReference type="InterPro" id="IPR009057">
    <property type="entry name" value="Homeodomain-like_sf"/>
</dbReference>
<feature type="DNA-binding region" description="H-T-H motif" evidence="2">
    <location>
        <begin position="37"/>
        <end position="56"/>
    </location>
</feature>
<keyword evidence="1 2" id="KW-0238">DNA-binding</keyword>
<evidence type="ECO:0000259" key="3">
    <source>
        <dbReference type="PROSITE" id="PS50977"/>
    </source>
</evidence>
<dbReference type="InterPro" id="IPR050109">
    <property type="entry name" value="HTH-type_TetR-like_transc_reg"/>
</dbReference>
<accession>A0ABP4ECW8</accession>
<evidence type="ECO:0000256" key="2">
    <source>
        <dbReference type="PROSITE-ProRule" id="PRU00335"/>
    </source>
</evidence>
<evidence type="ECO:0000313" key="5">
    <source>
        <dbReference type="Proteomes" id="UP001501581"/>
    </source>
</evidence>
<dbReference type="EMBL" id="BAAALG010000007">
    <property type="protein sequence ID" value="GAA1100739.1"/>
    <property type="molecule type" value="Genomic_DNA"/>
</dbReference>
<dbReference type="PANTHER" id="PTHR30055:SF226">
    <property type="entry name" value="HTH-TYPE TRANSCRIPTIONAL REGULATOR PKSA"/>
    <property type="match status" value="1"/>
</dbReference>
<organism evidence="4 5">
    <name type="scientific">Nocardioides dubius</name>
    <dbReference type="NCBI Taxonomy" id="317019"/>
    <lineage>
        <taxon>Bacteria</taxon>
        <taxon>Bacillati</taxon>
        <taxon>Actinomycetota</taxon>
        <taxon>Actinomycetes</taxon>
        <taxon>Propionibacteriales</taxon>
        <taxon>Nocardioidaceae</taxon>
        <taxon>Nocardioides</taxon>
    </lineage>
</organism>
<dbReference type="InterPro" id="IPR001647">
    <property type="entry name" value="HTH_TetR"/>
</dbReference>
<evidence type="ECO:0000256" key="1">
    <source>
        <dbReference type="ARBA" id="ARBA00023125"/>
    </source>
</evidence>
<evidence type="ECO:0000313" key="4">
    <source>
        <dbReference type="EMBL" id="GAA1100739.1"/>
    </source>
</evidence>
<dbReference type="Gene3D" id="1.10.357.10">
    <property type="entry name" value="Tetracycline Repressor, domain 2"/>
    <property type="match status" value="1"/>
</dbReference>
<keyword evidence="5" id="KW-1185">Reference proteome</keyword>
<dbReference type="Pfam" id="PF00440">
    <property type="entry name" value="TetR_N"/>
    <property type="match status" value="1"/>
</dbReference>
<proteinExistence type="predicted"/>
<dbReference type="PROSITE" id="PS50977">
    <property type="entry name" value="HTH_TETR_2"/>
    <property type="match status" value="1"/>
</dbReference>
<dbReference type="SUPFAM" id="SSF46689">
    <property type="entry name" value="Homeodomain-like"/>
    <property type="match status" value="1"/>
</dbReference>
<comment type="caution">
    <text evidence="4">The sequence shown here is derived from an EMBL/GenBank/DDBJ whole genome shotgun (WGS) entry which is preliminary data.</text>
</comment>
<dbReference type="RefSeq" id="WP_343993615.1">
    <property type="nucleotide sequence ID" value="NZ_BAAALG010000007.1"/>
</dbReference>
<dbReference type="Proteomes" id="UP001501581">
    <property type="component" value="Unassembled WGS sequence"/>
</dbReference>
<dbReference type="PRINTS" id="PR00455">
    <property type="entry name" value="HTHTETR"/>
</dbReference>